<proteinExistence type="predicted"/>
<dbReference type="Gene3D" id="3.30.70.1290">
    <property type="entry name" value="Transposase IS200-like"/>
    <property type="match status" value="1"/>
</dbReference>
<dbReference type="AlphaFoldDB" id="A0A1I0BNP8"/>
<feature type="domain" description="Transposase IS200-like" evidence="1">
    <location>
        <begin position="19"/>
        <end position="78"/>
    </location>
</feature>
<dbReference type="GO" id="GO:0006313">
    <property type="term" value="P:DNA transposition"/>
    <property type="evidence" value="ECO:0007669"/>
    <property type="project" value="InterPro"/>
</dbReference>
<dbReference type="GO" id="GO:0003677">
    <property type="term" value="F:DNA binding"/>
    <property type="evidence" value="ECO:0007669"/>
    <property type="project" value="InterPro"/>
</dbReference>
<dbReference type="STRING" id="1123402.SAMN02583745_01337"/>
<evidence type="ECO:0000313" key="2">
    <source>
        <dbReference type="EMBL" id="SET08498.1"/>
    </source>
</evidence>
<dbReference type="PANTHER" id="PTHR33360">
    <property type="entry name" value="TRANSPOSASE FOR INSERTION SEQUENCE ELEMENT IS200"/>
    <property type="match status" value="1"/>
</dbReference>
<gene>
    <name evidence="2" type="ORF">SAMN02583745_01337</name>
</gene>
<name>A0A1I0BNP8_9GAMM</name>
<dbReference type="PANTHER" id="PTHR33360:SF2">
    <property type="entry name" value="TRANSPOSASE FOR INSERTION SEQUENCE ELEMENT IS200"/>
    <property type="match status" value="1"/>
</dbReference>
<dbReference type="NCBIfam" id="NF033573">
    <property type="entry name" value="transpos_IS200"/>
    <property type="match status" value="1"/>
</dbReference>
<dbReference type="GO" id="GO:0004803">
    <property type="term" value="F:transposase activity"/>
    <property type="evidence" value="ECO:0007669"/>
    <property type="project" value="InterPro"/>
</dbReference>
<dbReference type="SUPFAM" id="SSF143422">
    <property type="entry name" value="Transposase IS200-like"/>
    <property type="match status" value="1"/>
</dbReference>
<dbReference type="InterPro" id="IPR036515">
    <property type="entry name" value="Transposase_17_sf"/>
</dbReference>
<protein>
    <submittedName>
        <fullName evidence="2">Transposase IS200 like</fullName>
    </submittedName>
</protein>
<reference evidence="3" key="1">
    <citation type="submission" date="2016-10" db="EMBL/GenBank/DDBJ databases">
        <authorList>
            <person name="Varghese N."/>
            <person name="Submissions S."/>
        </authorList>
    </citation>
    <scope>NUCLEOTIDE SEQUENCE [LARGE SCALE GENOMIC DNA]</scope>
    <source>
        <strain evidence="3">DSM 18579</strain>
    </source>
</reference>
<dbReference type="Pfam" id="PF01797">
    <property type="entry name" value="Y1_Tnp"/>
    <property type="match status" value="1"/>
</dbReference>
<dbReference type="Proteomes" id="UP000242642">
    <property type="component" value="Unassembled WGS sequence"/>
</dbReference>
<keyword evidence="3" id="KW-1185">Reference proteome</keyword>
<evidence type="ECO:0000313" key="3">
    <source>
        <dbReference type="Proteomes" id="UP000242642"/>
    </source>
</evidence>
<organism evidence="2 3">
    <name type="scientific">Thorsellia anophelis DSM 18579</name>
    <dbReference type="NCBI Taxonomy" id="1123402"/>
    <lineage>
        <taxon>Bacteria</taxon>
        <taxon>Pseudomonadati</taxon>
        <taxon>Pseudomonadota</taxon>
        <taxon>Gammaproteobacteria</taxon>
        <taxon>Enterobacterales</taxon>
        <taxon>Thorselliaceae</taxon>
        <taxon>Thorsellia</taxon>
    </lineage>
</organism>
<sequence length="96" mass="11608">MNFNWSMRKNQDIRHRRNCVFLIHVYLVFVTKYRRDVFTKTIQDESCLIFTDVCADFESELFEFDGEDDYVHLLVNSRQRRLFLNSSIDSRAYLVG</sequence>
<dbReference type="InterPro" id="IPR002686">
    <property type="entry name" value="Transposase_17"/>
</dbReference>
<dbReference type="EMBL" id="FOHV01000008">
    <property type="protein sequence ID" value="SET08498.1"/>
    <property type="molecule type" value="Genomic_DNA"/>
</dbReference>
<accession>A0A1I0BNP8</accession>
<evidence type="ECO:0000259" key="1">
    <source>
        <dbReference type="Pfam" id="PF01797"/>
    </source>
</evidence>